<dbReference type="SUPFAM" id="SSF53807">
    <property type="entry name" value="Helical backbone' metal receptor"/>
    <property type="match status" value="1"/>
</dbReference>
<evidence type="ECO:0000259" key="2">
    <source>
        <dbReference type="PROSITE" id="PS50983"/>
    </source>
</evidence>
<dbReference type="NCBIfam" id="NF038402">
    <property type="entry name" value="TroA_like"/>
    <property type="match status" value="1"/>
</dbReference>
<keyword evidence="1" id="KW-0732">Signal</keyword>
<reference evidence="3" key="1">
    <citation type="submission" date="2023-06" db="EMBL/GenBank/DDBJ databases">
        <title>Cytophagales bacterium Strain LB-30, isolated from soil.</title>
        <authorList>
            <person name="Liu B."/>
        </authorList>
    </citation>
    <scope>NUCLEOTIDE SEQUENCE</scope>
    <source>
        <strain evidence="3">LB-30</strain>
    </source>
</reference>
<dbReference type="Proteomes" id="UP001168552">
    <property type="component" value="Unassembled WGS sequence"/>
</dbReference>
<keyword evidence="3" id="KW-0675">Receptor</keyword>
<feature type="domain" description="Fe/B12 periplasmic-binding" evidence="2">
    <location>
        <begin position="23"/>
        <end position="264"/>
    </location>
</feature>
<evidence type="ECO:0000313" key="4">
    <source>
        <dbReference type="Proteomes" id="UP001168552"/>
    </source>
</evidence>
<dbReference type="EMBL" id="JAUHJS010000007">
    <property type="protein sequence ID" value="MDN4166487.1"/>
    <property type="molecule type" value="Genomic_DNA"/>
</dbReference>
<organism evidence="3 4">
    <name type="scientific">Shiella aurantiaca</name>
    <dbReference type="NCBI Taxonomy" id="3058365"/>
    <lineage>
        <taxon>Bacteria</taxon>
        <taxon>Pseudomonadati</taxon>
        <taxon>Bacteroidota</taxon>
        <taxon>Cytophagia</taxon>
        <taxon>Cytophagales</taxon>
        <taxon>Shiellaceae</taxon>
        <taxon>Shiella</taxon>
    </lineage>
</organism>
<dbReference type="PANTHER" id="PTHR30535">
    <property type="entry name" value="VITAMIN B12-BINDING PROTEIN"/>
    <property type="match status" value="1"/>
</dbReference>
<dbReference type="InterPro" id="IPR050902">
    <property type="entry name" value="ABC_Transporter_SBP"/>
</dbReference>
<dbReference type="InterPro" id="IPR002491">
    <property type="entry name" value="ABC_transptr_periplasmic_BD"/>
</dbReference>
<proteinExistence type="predicted"/>
<dbReference type="PANTHER" id="PTHR30535:SF35">
    <property type="entry name" value="PERIPLASMIC BINDING PROTEIN"/>
    <property type="match status" value="1"/>
</dbReference>
<sequence>MTQTKWVFDQMGRNVEVPLRPQRIVSLVPSQTELLFDLGLGDRVVGRTRFCIHPKEEVKKCESVGGTKDFTLERIAALNPDLIIGNKEENEQSRIEEVAKYFPVWMSDIVTFQDALAMISQVGALTQADKQAKNLVKEIEQGFAKLNIPKSEKHTLYLIWKNPYMAAGTDTFIHQMMQCMGLSNVLSPNSRYPELTEADISRLDPDVILLSSEPYPFQKKHEAELKMIAPGARVLRVDGEMFSWYGSRLRLAPGYFAELISHIG</sequence>
<dbReference type="RefSeq" id="WP_320005024.1">
    <property type="nucleotide sequence ID" value="NZ_JAUHJS010000007.1"/>
</dbReference>
<dbReference type="Pfam" id="PF01497">
    <property type="entry name" value="Peripla_BP_2"/>
    <property type="match status" value="1"/>
</dbReference>
<name>A0ABT8F7R7_9BACT</name>
<dbReference type="InterPro" id="IPR054828">
    <property type="entry name" value="Vit_B12_bind_prot"/>
</dbReference>
<evidence type="ECO:0000256" key="1">
    <source>
        <dbReference type="ARBA" id="ARBA00022729"/>
    </source>
</evidence>
<dbReference type="PROSITE" id="PS50983">
    <property type="entry name" value="FE_B12_PBP"/>
    <property type="match status" value="1"/>
</dbReference>
<dbReference type="Gene3D" id="3.40.50.1980">
    <property type="entry name" value="Nitrogenase molybdenum iron protein domain"/>
    <property type="match status" value="2"/>
</dbReference>
<keyword evidence="4" id="KW-1185">Reference proteome</keyword>
<protein>
    <submittedName>
        <fullName evidence="3">Helical backbone metal receptor</fullName>
    </submittedName>
</protein>
<evidence type="ECO:0000313" key="3">
    <source>
        <dbReference type="EMBL" id="MDN4166487.1"/>
    </source>
</evidence>
<accession>A0ABT8F7R7</accession>
<comment type="caution">
    <text evidence="3">The sequence shown here is derived from an EMBL/GenBank/DDBJ whole genome shotgun (WGS) entry which is preliminary data.</text>
</comment>
<gene>
    <name evidence="3" type="ORF">QWY31_13335</name>
</gene>